<dbReference type="Gene3D" id="3.40.50.460">
    <property type="entry name" value="Phosphofructokinase domain"/>
    <property type="match status" value="1"/>
</dbReference>
<organism evidence="8 9">
    <name type="scientific">Caldanaerobius fijiensis DSM 17918</name>
    <dbReference type="NCBI Taxonomy" id="1121256"/>
    <lineage>
        <taxon>Bacteria</taxon>
        <taxon>Bacillati</taxon>
        <taxon>Bacillota</taxon>
        <taxon>Clostridia</taxon>
        <taxon>Thermoanaerobacterales</taxon>
        <taxon>Thermoanaerobacteraceae</taxon>
        <taxon>Caldanaerobius</taxon>
    </lineage>
</organism>
<comment type="cofactor">
    <cofactor evidence="1 6">
        <name>Mg(2+)</name>
        <dbReference type="ChEBI" id="CHEBI:18420"/>
    </cofactor>
</comment>
<dbReference type="GO" id="GO:0047334">
    <property type="term" value="F:diphosphate-fructose-6-phosphate 1-phosphotransferase activity"/>
    <property type="evidence" value="ECO:0007669"/>
    <property type="project" value="UniProtKB-EC"/>
</dbReference>
<dbReference type="SUPFAM" id="SSF53784">
    <property type="entry name" value="Phosphofructokinase"/>
    <property type="match status" value="1"/>
</dbReference>
<accession>A0A1M5DI44</accession>
<feature type="binding site" evidence="6">
    <location>
        <position position="13"/>
    </location>
    <ligand>
        <name>diphosphate</name>
        <dbReference type="ChEBI" id="CHEBI:33019"/>
    </ligand>
</feature>
<evidence type="ECO:0000256" key="3">
    <source>
        <dbReference type="ARBA" id="ARBA00022723"/>
    </source>
</evidence>
<dbReference type="InterPro" id="IPR011404">
    <property type="entry name" value="PPi-PFK"/>
</dbReference>
<dbReference type="EMBL" id="FQVH01000036">
    <property type="protein sequence ID" value="SHF66541.1"/>
    <property type="molecule type" value="Genomic_DNA"/>
</dbReference>
<dbReference type="GO" id="GO:0003872">
    <property type="term" value="F:6-phosphofructokinase activity"/>
    <property type="evidence" value="ECO:0007669"/>
    <property type="project" value="UniProtKB-UniRule"/>
</dbReference>
<keyword evidence="2 6" id="KW-0808">Transferase</keyword>
<dbReference type="STRING" id="1121256.SAMN02746089_02341"/>
<feature type="binding site" evidence="6">
    <location>
        <position position="244"/>
    </location>
    <ligand>
        <name>substrate</name>
    </ligand>
</feature>
<evidence type="ECO:0000256" key="6">
    <source>
        <dbReference type="HAMAP-Rule" id="MF_01978"/>
    </source>
</evidence>
<dbReference type="AlphaFoldDB" id="A0A1M5DI44"/>
<dbReference type="GO" id="GO:0006002">
    <property type="term" value="P:fructose 6-phosphate metabolic process"/>
    <property type="evidence" value="ECO:0007669"/>
    <property type="project" value="InterPro"/>
</dbReference>
<gene>
    <name evidence="6" type="primary">pfp</name>
    <name evidence="8" type="ORF">SAMN02746089_02341</name>
</gene>
<feature type="binding site" evidence="6">
    <location>
        <begin position="187"/>
        <end position="189"/>
    </location>
    <ligand>
        <name>substrate</name>
    </ligand>
</feature>
<dbReference type="InterPro" id="IPR022953">
    <property type="entry name" value="ATP_PFK"/>
</dbReference>
<feature type="binding site" evidence="6">
    <location>
        <position position="113"/>
    </location>
    <ligand>
        <name>Mg(2+)</name>
        <dbReference type="ChEBI" id="CHEBI:18420"/>
        <note>catalytic</note>
    </ligand>
</feature>
<feature type="active site" description="Proton acceptor" evidence="6">
    <location>
        <position position="143"/>
    </location>
</feature>
<dbReference type="RefSeq" id="WP_073345604.1">
    <property type="nucleotide sequence ID" value="NZ_FQVH01000036.1"/>
</dbReference>
<dbReference type="OrthoDB" id="9802503at2"/>
<dbReference type="InterPro" id="IPR035966">
    <property type="entry name" value="PKF_sf"/>
</dbReference>
<evidence type="ECO:0000313" key="8">
    <source>
        <dbReference type="EMBL" id="SHF66541.1"/>
    </source>
</evidence>
<comment type="similarity">
    <text evidence="6">Belongs to the phosphofructokinase type A (PFKA) family. PPi-dependent PFK group II subfamily. Clade 'B2' sub-subfamily.</text>
</comment>
<dbReference type="Gene3D" id="3.40.50.450">
    <property type="match status" value="1"/>
</dbReference>
<dbReference type="NCBIfam" id="NF010675">
    <property type="entry name" value="PRK14072.1"/>
    <property type="match status" value="1"/>
</dbReference>
<dbReference type="InterPro" id="IPR050929">
    <property type="entry name" value="PFKA"/>
</dbReference>
<reference evidence="8 9" key="1">
    <citation type="submission" date="2016-11" db="EMBL/GenBank/DDBJ databases">
        <authorList>
            <person name="Jaros S."/>
            <person name="Januszkiewicz K."/>
            <person name="Wedrychowicz H."/>
        </authorList>
    </citation>
    <scope>NUCLEOTIDE SEQUENCE [LARGE SCALE GENOMIC DNA]</scope>
    <source>
        <strain evidence="8 9">DSM 17918</strain>
    </source>
</reference>
<comment type="caution">
    <text evidence="6">Lacks conserved residue(s) required for the propagation of feature annotation.</text>
</comment>
<feature type="binding site" evidence="6">
    <location>
        <begin position="141"/>
        <end position="143"/>
    </location>
    <ligand>
        <name>substrate</name>
    </ligand>
</feature>
<evidence type="ECO:0000256" key="2">
    <source>
        <dbReference type="ARBA" id="ARBA00022679"/>
    </source>
</evidence>
<feature type="domain" description="Phosphofructokinase" evidence="7">
    <location>
        <begin position="6"/>
        <end position="301"/>
    </location>
</feature>
<evidence type="ECO:0000256" key="5">
    <source>
        <dbReference type="ARBA" id="ARBA00022842"/>
    </source>
</evidence>
<comment type="activity regulation">
    <text evidence="6">Non-allosteric.</text>
</comment>
<dbReference type="Proteomes" id="UP000184088">
    <property type="component" value="Unassembled WGS sequence"/>
</dbReference>
<evidence type="ECO:0000256" key="1">
    <source>
        <dbReference type="ARBA" id="ARBA00001946"/>
    </source>
</evidence>
<keyword evidence="6" id="KW-0324">Glycolysis</keyword>
<comment type="catalytic activity">
    <reaction evidence="6">
        <text>beta-D-fructose 6-phosphate + diphosphate = beta-D-fructose 1,6-bisphosphate + phosphate + H(+)</text>
        <dbReference type="Rhea" id="RHEA:13613"/>
        <dbReference type="ChEBI" id="CHEBI:15378"/>
        <dbReference type="ChEBI" id="CHEBI:32966"/>
        <dbReference type="ChEBI" id="CHEBI:33019"/>
        <dbReference type="ChEBI" id="CHEBI:43474"/>
        <dbReference type="ChEBI" id="CHEBI:57634"/>
        <dbReference type="EC" id="2.7.1.90"/>
    </reaction>
</comment>
<dbReference type="EC" id="2.7.1.90" evidence="6"/>
<evidence type="ECO:0000256" key="4">
    <source>
        <dbReference type="ARBA" id="ARBA00022777"/>
    </source>
</evidence>
<comment type="subunit">
    <text evidence="6">Homodimer.</text>
</comment>
<sequence length="406" mass="45265">MLRGNCLVAQSGGPTSVINGSLYGVITQALKENSFGKILGGIHGIKGILEGKIKDLTEVSMDLLEKVKLSPSAALGSCRYKLKDPRESTEEYEKLFKVFDENNVRYFFYIGGNDSMDSAYKIDMYAKKVGYDIKVIGIPKTIDNDLMHTDHCPGYGSVAKYVATVCMELALDSAVYGTGVINVLEVMGRNTGWIAGSAALAKEKIPDLNMLIYMPEIVFDEEKFLNDLKKAFETNNHLFVVVSEGLVNKDGDYVFNRKNSYKKDIFGHIQLGGVGDYIEQLIKANVYDKVKLTRLGFLQRCAMHYVSKTDLDEAVMAGEMAIKYALEGISGKMVTLVREDGPDYRCSTGLVELDKVCNYEKKVPLEWINEDGNFVNNDFMDYVRPLVVGEAEVPMHNGLPVYTRLF</sequence>
<dbReference type="PANTHER" id="PTHR45770">
    <property type="entry name" value="ATP-DEPENDENT 6-PHOSPHOFRUCTOKINASE 1"/>
    <property type="match status" value="1"/>
</dbReference>
<keyword evidence="6" id="KW-0963">Cytoplasm</keyword>
<keyword evidence="4 6" id="KW-0418">Kinase</keyword>
<dbReference type="GO" id="GO:0046872">
    <property type="term" value="F:metal ion binding"/>
    <property type="evidence" value="ECO:0007669"/>
    <property type="project" value="UniProtKB-KW"/>
</dbReference>
<comment type="pathway">
    <text evidence="6">Carbohydrate degradation; glycolysis; D-glyceraldehyde 3-phosphate and glycerone phosphate from D-glucose: step 3/4.</text>
</comment>
<dbReference type="PRINTS" id="PR00476">
    <property type="entry name" value="PHFRCTKINASE"/>
</dbReference>
<keyword evidence="5 6" id="KW-0460">Magnesium</keyword>
<comment type="function">
    <text evidence="6">Catalyzes the phosphorylation of D-fructose 6-phosphate, the first committing step of glycolysis. Uses inorganic phosphate (PPi) as phosphoryl donor instead of ATP like common ATP-dependent phosphofructokinases (ATP-PFKs), which renders the reaction reversible, and can thus function both in glycolysis and gluconeogenesis. Consistently, PPi-PFK can replace the enzymes of both the forward (ATP-PFK) and reverse (fructose-bisphosphatase (FBPase)) reactions.</text>
</comment>
<keyword evidence="3 6" id="KW-0479">Metal-binding</keyword>
<feature type="site" description="Important for catalytic activity; stabilizes the transition state when the phosphoryl donor is PPi" evidence="6">
    <location>
        <position position="140"/>
    </location>
</feature>
<proteinExistence type="inferred from homology"/>
<dbReference type="PIRSF" id="PIRSF036483">
    <property type="entry name" value="PFK_XF0274"/>
    <property type="match status" value="1"/>
</dbReference>
<dbReference type="Pfam" id="PF00365">
    <property type="entry name" value="PFK"/>
    <property type="match status" value="1"/>
</dbReference>
<evidence type="ECO:0000313" key="9">
    <source>
        <dbReference type="Proteomes" id="UP000184088"/>
    </source>
</evidence>
<evidence type="ECO:0000259" key="7">
    <source>
        <dbReference type="Pfam" id="PF00365"/>
    </source>
</evidence>
<dbReference type="UniPathway" id="UPA00109">
    <property type="reaction ID" value="UER00182"/>
</dbReference>
<dbReference type="HAMAP" id="MF_01978">
    <property type="entry name" value="Phosphofructokinase_II_B2"/>
    <property type="match status" value="1"/>
</dbReference>
<comment type="subcellular location">
    <subcellularLocation>
        <location evidence="6">Cytoplasm</location>
    </subcellularLocation>
</comment>
<feature type="site" description="Important for catalytic activity and substrate specificity; stabilizes the transition state when the phosphoryl donor is PPi; prevents ATP from binding by mimicking the alpha-phosphate group of ATP" evidence="6">
    <location>
        <position position="114"/>
    </location>
</feature>
<protein>
    <recommendedName>
        <fullName evidence="6">Pyrophosphate--fructose 6-phosphate 1-phosphotransferase</fullName>
        <ecNumber evidence="6">2.7.1.90</ecNumber>
    </recommendedName>
    <alternativeName>
        <fullName evidence="6">6-phosphofructokinase, pyrophosphate dependent</fullName>
    </alternativeName>
    <alternativeName>
        <fullName evidence="6">PPi-dependent phosphofructokinase</fullName>
        <shortName evidence="6">PPi-PFK</shortName>
    </alternativeName>
    <alternativeName>
        <fullName evidence="6">Pyrophosphate-dependent 6-phosphofructose-1-kinase</fullName>
    </alternativeName>
</protein>
<keyword evidence="9" id="KW-1185">Reference proteome</keyword>
<dbReference type="GO" id="GO:0005737">
    <property type="term" value="C:cytoplasm"/>
    <property type="evidence" value="ECO:0007669"/>
    <property type="project" value="UniProtKB-SubCell"/>
</dbReference>
<dbReference type="InterPro" id="IPR000023">
    <property type="entry name" value="Phosphofructokinase_dom"/>
</dbReference>
<name>A0A1M5DI44_9THEO</name>